<name>A0A2G8T7I9_9BURK</name>
<evidence type="ECO:0000313" key="2">
    <source>
        <dbReference type="Proteomes" id="UP000230390"/>
    </source>
</evidence>
<dbReference type="Proteomes" id="UP000230390">
    <property type="component" value="Unassembled WGS sequence"/>
</dbReference>
<organism evidence="1 2">
    <name type="scientific">Massilia eurypsychrophila</name>
    <dbReference type="NCBI Taxonomy" id="1485217"/>
    <lineage>
        <taxon>Bacteria</taxon>
        <taxon>Pseudomonadati</taxon>
        <taxon>Pseudomonadota</taxon>
        <taxon>Betaproteobacteria</taxon>
        <taxon>Burkholderiales</taxon>
        <taxon>Oxalobacteraceae</taxon>
        <taxon>Telluria group</taxon>
        <taxon>Massilia</taxon>
    </lineage>
</organism>
<sequence length="79" mass="8692">MKWLILLMLAGCATKSVTQEVKVPVYAACVKDKLTRPVYETEKLKPESSDGEKVLALARDKPTHLKYEGQLEAVIAGCS</sequence>
<dbReference type="AlphaFoldDB" id="A0A2G8T7I9"/>
<accession>A0A2G8T7I9</accession>
<gene>
    <name evidence="1" type="ORF">CR105_27035</name>
</gene>
<reference evidence="1 2" key="1">
    <citation type="submission" date="2017-10" db="EMBL/GenBank/DDBJ databases">
        <title>Massilia psychrophilum sp. nov., a novel purple-pigmented bacterium isolated from Tianshan glacier, Xinjiang Municipality, China.</title>
        <authorList>
            <person name="Wang H."/>
        </authorList>
    </citation>
    <scope>NUCLEOTIDE SEQUENCE [LARGE SCALE GENOMIC DNA]</scope>
    <source>
        <strain evidence="1 2">JCM 30074</strain>
    </source>
</reference>
<comment type="caution">
    <text evidence="1">The sequence shown here is derived from an EMBL/GenBank/DDBJ whole genome shotgun (WGS) entry which is preliminary data.</text>
</comment>
<dbReference type="EMBL" id="PDOC01000059">
    <property type="protein sequence ID" value="PIL41933.1"/>
    <property type="molecule type" value="Genomic_DNA"/>
</dbReference>
<dbReference type="RefSeq" id="WP_099794038.1">
    <property type="nucleotide sequence ID" value="NZ_JBHLYV010000066.1"/>
</dbReference>
<evidence type="ECO:0000313" key="1">
    <source>
        <dbReference type="EMBL" id="PIL41933.1"/>
    </source>
</evidence>
<proteinExistence type="predicted"/>
<dbReference type="OrthoDB" id="8704422at2"/>
<keyword evidence="2" id="KW-1185">Reference proteome</keyword>
<protein>
    <submittedName>
        <fullName evidence="1">Uncharacterized protein</fullName>
    </submittedName>
</protein>